<dbReference type="Gene3D" id="2.130.10.10">
    <property type="entry name" value="YVTN repeat-like/Quinoprotein amine dehydrogenase"/>
    <property type="match status" value="3"/>
</dbReference>
<reference evidence="6" key="1">
    <citation type="submission" date="2014-10" db="EMBL/GenBank/DDBJ databases">
        <authorList>
            <person name="King R."/>
        </authorList>
    </citation>
    <scope>NUCLEOTIDE SEQUENCE [LARGE SCALE GENOMIC DNA]</scope>
    <source>
        <strain evidence="6">A3/5</strain>
    </source>
</reference>
<dbReference type="InterPro" id="IPR001680">
    <property type="entry name" value="WD40_rpt"/>
</dbReference>
<dbReference type="STRING" id="56646.A0A2L2TQB1"/>
<dbReference type="InterPro" id="IPR020472">
    <property type="entry name" value="WD40_PAC1"/>
</dbReference>
<feature type="domain" description="RelA/SpoT" evidence="4">
    <location>
        <begin position="73"/>
        <end position="210"/>
    </location>
</feature>
<dbReference type="Pfam" id="PF00400">
    <property type="entry name" value="WD40"/>
    <property type="match status" value="4"/>
</dbReference>
<dbReference type="Gene3D" id="3.30.460.10">
    <property type="entry name" value="Beta Polymerase, domain 2"/>
    <property type="match status" value="1"/>
</dbReference>
<keyword evidence="6" id="KW-1185">Reference proteome</keyword>
<dbReference type="GO" id="GO:0015969">
    <property type="term" value="P:guanosine tetraphosphate metabolic process"/>
    <property type="evidence" value="ECO:0007669"/>
    <property type="project" value="InterPro"/>
</dbReference>
<name>A0A2L2TQB1_9HYPO</name>
<dbReference type="InterPro" id="IPR019775">
    <property type="entry name" value="WD40_repeat_CS"/>
</dbReference>
<dbReference type="Pfam" id="PF04607">
    <property type="entry name" value="RelA_SpoT"/>
    <property type="match status" value="1"/>
</dbReference>
<dbReference type="PROSITE" id="PS50294">
    <property type="entry name" value="WD_REPEATS_REGION"/>
    <property type="match status" value="3"/>
</dbReference>
<sequence length="1521" mass="172524">MGSSQPEGGGQQTTHCRLIEERYLAFRDVEPGGSPVEAFLNLWPRLEPHYGTMVEQLKSALQEALNVRCTISARVKSLSSITKSIERRQSHRGERYKEVDEIFDDLHDLAGFRIVVDYPSGIQIVKAFIAQNFQLKSTNVFRVDREINDSWKPTFGSFQSENHHVFLHSDAKYPLSPFCNILFEIQILSLAGSLYNRLAHPLLYKKSSGQLPVKDQKMIDVTHGLSLCYGICLSCMEDRLEGKRTEEIPSPVQEVAQLDGNQNADMESFVKATPYSMPASDQRIPNEKCVEFVKDLPMHSMSSGQLNSRLSLLLNGSTQTSTTNVNSGSGHIMQNYGSGTNNAYSAGGDITIAKEDIEDEIRNAFWVTDPQSHKEDIEERKTMSVCGIIDYISLLSVRESKDANINLSYFFCDASDSNLNNATSVLRGIVYSIIFQNSMALSYVRKHFKEISKPLADPRLAWPVLQRTLIGILNANKYQKTYLIIDGLDECRDDRDKLLEFIVKHSSLLQVKWLVSSRKWPVIKEVLATCPALLELCLEDNETNVSAAVSFYITQQVERLSTIKRYDMKKKEAVELHLRSKANSTFLWVSLVCRMLKQIPAWQTMKRLDTFPAGLDALYGRMLEQLQTSSEEEGDLGFDELYAQLISIALSVFRPLSIDELYSLVDDDDITANEFEDIIALCGSFLTVQHRVVYFIHDSAKDFLLNDASGFEFCPRQQHAMLFSQSLSNLTRSLHRDMLQLETNHPLPLQKALGSFSYQCIYWIHHLTECEIATLNKQLVDGSQVDNFLRNMFLFWVEGLSHLTSIGLGISSILKLEQMLHDNSSNFKRLVQDQSRYIRYISVWIEQRPLQVYSLLRFSPINCITRKLYEPQAPDWFSLKQGVDEDWSLCILTMEGHNALVQSIDFSEDGCLLDSGAFDNKVKIWDVLTGTCLHTLQGHDDRVLKVAFSRKDYQLASGSSDETIKIWDAKNGALIRTLADHNSPVDALAYGRKGGVLASGSYDGIIKLFDTLSGVCTRTIVINHNPKILSIDLTHDDQILSCRTSYSLLIWDLKAQTDPYRIQLQDSHYGKLVSSQTGELFLIDGNQIEILNPATKMRMQTIKYPAPDTFVYPSYARSAILSKQGTLLGVTGDSTVKFFDPSTQEWTRQIEEQSQDCSVSPTSDILALASDSTIKLWDLSLLSLWKHSSQESDCPSVFSNDGSLIATRSRTENGLVIWRSCTGESIFTFRGDCIPTFSPDSQMLLLRDNDHRIYIKHMSQESVYECIDAVSRPHGVILEISISYDKRWLAVSFQDRFVCIWDVAAKQFGSTVANLKINSEDEDAKETADDGTAYDPNIALSFSHDSANLAVYDGKYIMLYESSTWRCKSTIYNYDRNSNLWDHCVVFSSDDKFLATTGLDFIRTETKLNIWNLETMVCMRITAPEEEFSTFGLDTSAVWRLETSSGIYEIIDHAIHPVRPKYEISEDLHWICKGTERLLWLPPEFRPEAKFNVEIKFCRDCLKFKVAIVTSAKRIVFLTLP</sequence>
<dbReference type="InterPro" id="IPR015943">
    <property type="entry name" value="WD40/YVTN_repeat-like_dom_sf"/>
</dbReference>
<dbReference type="CDD" id="cd00200">
    <property type="entry name" value="WD40"/>
    <property type="match status" value="1"/>
</dbReference>
<feature type="repeat" description="WD" evidence="3">
    <location>
        <begin position="936"/>
        <end position="977"/>
    </location>
</feature>
<dbReference type="Proteomes" id="UP000245910">
    <property type="component" value="Chromosome III"/>
</dbReference>
<dbReference type="CDD" id="cd05399">
    <property type="entry name" value="NT_Rel-Spo_like"/>
    <property type="match status" value="1"/>
</dbReference>
<evidence type="ECO:0000259" key="4">
    <source>
        <dbReference type="SMART" id="SM00954"/>
    </source>
</evidence>
<dbReference type="PROSITE" id="PS50082">
    <property type="entry name" value="WD_REPEATS_2"/>
    <property type="match status" value="3"/>
</dbReference>
<organism evidence="5 6">
    <name type="scientific">Fusarium venenatum</name>
    <dbReference type="NCBI Taxonomy" id="56646"/>
    <lineage>
        <taxon>Eukaryota</taxon>
        <taxon>Fungi</taxon>
        <taxon>Dikarya</taxon>
        <taxon>Ascomycota</taxon>
        <taxon>Pezizomycotina</taxon>
        <taxon>Sordariomycetes</taxon>
        <taxon>Hypocreomycetidae</taxon>
        <taxon>Hypocreales</taxon>
        <taxon>Nectriaceae</taxon>
        <taxon>Fusarium</taxon>
    </lineage>
</organism>
<proteinExistence type="predicted"/>
<dbReference type="SUPFAM" id="SSF81301">
    <property type="entry name" value="Nucleotidyltransferase"/>
    <property type="match status" value="1"/>
</dbReference>
<dbReference type="InterPro" id="IPR007685">
    <property type="entry name" value="RelA_SpoT"/>
</dbReference>
<dbReference type="InterPro" id="IPR036322">
    <property type="entry name" value="WD40_repeat_dom_sf"/>
</dbReference>
<dbReference type="SUPFAM" id="SSF50978">
    <property type="entry name" value="WD40 repeat-like"/>
    <property type="match status" value="2"/>
</dbReference>
<dbReference type="PROSITE" id="PS00678">
    <property type="entry name" value="WD_REPEATS_1"/>
    <property type="match status" value="1"/>
</dbReference>
<feature type="repeat" description="WD" evidence="3">
    <location>
        <begin position="978"/>
        <end position="1019"/>
    </location>
</feature>
<dbReference type="PANTHER" id="PTHR19848">
    <property type="entry name" value="WD40 REPEAT PROTEIN"/>
    <property type="match status" value="1"/>
</dbReference>
<dbReference type="PANTHER" id="PTHR19848:SF8">
    <property type="entry name" value="F-BOX AND WD REPEAT DOMAIN CONTAINING 7"/>
    <property type="match status" value="1"/>
</dbReference>
<dbReference type="SMART" id="SM00954">
    <property type="entry name" value="RelA_SpoT"/>
    <property type="match status" value="1"/>
</dbReference>
<dbReference type="InterPro" id="IPR043519">
    <property type="entry name" value="NT_sf"/>
</dbReference>
<evidence type="ECO:0000256" key="2">
    <source>
        <dbReference type="ARBA" id="ARBA00022737"/>
    </source>
</evidence>
<evidence type="ECO:0000256" key="3">
    <source>
        <dbReference type="PROSITE-ProRule" id="PRU00221"/>
    </source>
</evidence>
<dbReference type="Pfam" id="PF24883">
    <property type="entry name" value="NPHP3_N"/>
    <property type="match status" value="1"/>
</dbReference>
<feature type="repeat" description="WD" evidence="3">
    <location>
        <begin position="894"/>
        <end position="935"/>
    </location>
</feature>
<protein>
    <recommendedName>
        <fullName evidence="4">RelA/SpoT domain-containing protein</fullName>
    </recommendedName>
</protein>
<accession>A0A2L2TQB1</accession>
<evidence type="ECO:0000313" key="6">
    <source>
        <dbReference type="Proteomes" id="UP000245910"/>
    </source>
</evidence>
<dbReference type="PRINTS" id="PR00320">
    <property type="entry name" value="GPROTEINBRPT"/>
</dbReference>
<dbReference type="InterPro" id="IPR056884">
    <property type="entry name" value="NPHP3-like_N"/>
</dbReference>
<keyword evidence="2" id="KW-0677">Repeat</keyword>
<keyword evidence="1 3" id="KW-0853">WD repeat</keyword>
<evidence type="ECO:0000313" key="5">
    <source>
        <dbReference type="EMBL" id="CEI68091.1"/>
    </source>
</evidence>
<evidence type="ECO:0000256" key="1">
    <source>
        <dbReference type="ARBA" id="ARBA00022574"/>
    </source>
</evidence>
<dbReference type="EMBL" id="LN649231">
    <property type="protein sequence ID" value="CEI68091.1"/>
    <property type="molecule type" value="Genomic_DNA"/>
</dbReference>
<dbReference type="SMART" id="SM00320">
    <property type="entry name" value="WD40"/>
    <property type="match status" value="8"/>
</dbReference>